<accession>A0A9D1JXM3</accession>
<dbReference type="InterPro" id="IPR025194">
    <property type="entry name" value="RodZ-like_C"/>
</dbReference>
<dbReference type="EMBL" id="DVJI01000012">
    <property type="protein sequence ID" value="HIS71081.1"/>
    <property type="molecule type" value="Genomic_DNA"/>
</dbReference>
<comment type="caution">
    <text evidence="3">The sequence shown here is derived from an EMBL/GenBank/DDBJ whole genome shotgun (WGS) entry which is preliminary data.</text>
</comment>
<dbReference type="GO" id="GO:0003677">
    <property type="term" value="F:DNA binding"/>
    <property type="evidence" value="ECO:0007669"/>
    <property type="project" value="InterPro"/>
</dbReference>
<dbReference type="AlphaFoldDB" id="A0A9D1JXM3"/>
<proteinExistence type="predicted"/>
<reference evidence="3" key="2">
    <citation type="journal article" date="2021" name="PeerJ">
        <title>Extensive microbial diversity within the chicken gut microbiome revealed by metagenomics and culture.</title>
        <authorList>
            <person name="Gilroy R."/>
            <person name="Ravi A."/>
            <person name="Getino M."/>
            <person name="Pursley I."/>
            <person name="Horton D.L."/>
            <person name="Alikhan N.F."/>
            <person name="Baker D."/>
            <person name="Gharbi K."/>
            <person name="Hall N."/>
            <person name="Watson M."/>
            <person name="Adriaenssens E.M."/>
            <person name="Foster-Nyarko E."/>
            <person name="Jarju S."/>
            <person name="Secka A."/>
            <person name="Antonio M."/>
            <person name="Oren A."/>
            <person name="Chaudhuri R.R."/>
            <person name="La Ragione R."/>
            <person name="Hildebrand F."/>
            <person name="Pallen M.J."/>
        </authorList>
    </citation>
    <scope>NUCLEOTIDE SEQUENCE</scope>
    <source>
        <strain evidence="3">ChiGjej3B3-5194</strain>
    </source>
</reference>
<dbReference type="PANTHER" id="PTHR34475">
    <property type="match status" value="1"/>
</dbReference>
<sequence>MNENTNNNNAELHTEATVGEILRNARTTGRRKREIQTISKQLCIREEFLQALEDGNYKVIPETVYILGFARNYAMELGLNPDEIVMKLKREMGLVDVDDEDDNRDDADSDVTVDVPGEKWYRRVWRFVRRNWIWFVGGAVAVLVIAGVLVFLLMPRDDVDTPTTTGPEIPVVAVEAEPQYNVAVRERFGTDNAETANIILQAVQESWVKVEDRRGNTVFSRVLVPGDIYYVPDGDRYTAVFGNAGGVDIWVDGVLAPKQGGDHVRVADIALTPEKLLPAAE</sequence>
<dbReference type="InterPro" id="IPR050400">
    <property type="entry name" value="Bact_Cytoskel_RodZ"/>
</dbReference>
<gene>
    <name evidence="3" type="ORF">IAD02_03810</name>
</gene>
<evidence type="ECO:0000259" key="2">
    <source>
        <dbReference type="Pfam" id="PF13464"/>
    </source>
</evidence>
<protein>
    <submittedName>
        <fullName evidence="3">Helix-turn-helix domain-containing protein</fullName>
    </submittedName>
</protein>
<evidence type="ECO:0000313" key="4">
    <source>
        <dbReference type="Proteomes" id="UP000886742"/>
    </source>
</evidence>
<evidence type="ECO:0000256" key="1">
    <source>
        <dbReference type="SAM" id="Phobius"/>
    </source>
</evidence>
<keyword evidence="1" id="KW-1133">Transmembrane helix</keyword>
<name>A0A9D1JXM3_9PROT</name>
<keyword evidence="1" id="KW-0812">Transmembrane</keyword>
<reference evidence="3" key="1">
    <citation type="submission" date="2020-10" db="EMBL/GenBank/DDBJ databases">
        <authorList>
            <person name="Gilroy R."/>
        </authorList>
    </citation>
    <scope>NUCLEOTIDE SEQUENCE</scope>
    <source>
        <strain evidence="3">ChiGjej3B3-5194</strain>
    </source>
</reference>
<organism evidence="3 4">
    <name type="scientific">Candidatus Enterousia intestinigallinarum</name>
    <dbReference type="NCBI Taxonomy" id="2840790"/>
    <lineage>
        <taxon>Bacteria</taxon>
        <taxon>Pseudomonadati</taxon>
        <taxon>Pseudomonadota</taxon>
        <taxon>Alphaproteobacteria</taxon>
        <taxon>Candidatus Enterousia</taxon>
    </lineage>
</organism>
<evidence type="ECO:0000313" key="3">
    <source>
        <dbReference type="EMBL" id="HIS71081.1"/>
    </source>
</evidence>
<dbReference type="PANTHER" id="PTHR34475:SF1">
    <property type="entry name" value="CYTOSKELETON PROTEIN RODZ"/>
    <property type="match status" value="1"/>
</dbReference>
<dbReference type="Pfam" id="PF13464">
    <property type="entry name" value="RodZ_C"/>
    <property type="match status" value="1"/>
</dbReference>
<dbReference type="Gene3D" id="1.10.260.40">
    <property type="entry name" value="lambda repressor-like DNA-binding domains"/>
    <property type="match status" value="1"/>
</dbReference>
<feature type="domain" description="Cytoskeleton protein RodZ-like C-terminal" evidence="2">
    <location>
        <begin position="200"/>
        <end position="269"/>
    </location>
</feature>
<dbReference type="Proteomes" id="UP000886742">
    <property type="component" value="Unassembled WGS sequence"/>
</dbReference>
<keyword evidence="1" id="KW-0472">Membrane</keyword>
<dbReference type="Pfam" id="PF13413">
    <property type="entry name" value="HTH_25"/>
    <property type="match status" value="1"/>
</dbReference>
<dbReference type="InterPro" id="IPR010982">
    <property type="entry name" value="Lambda_DNA-bd_dom_sf"/>
</dbReference>
<feature type="transmembrane region" description="Helical" evidence="1">
    <location>
        <begin position="132"/>
        <end position="154"/>
    </location>
</feature>